<dbReference type="PRINTS" id="PR00743">
    <property type="entry name" value="GLHYDRLASE36"/>
</dbReference>
<protein>
    <recommendedName>
        <fullName evidence="2 5">Alpha-galactosidase</fullName>
        <ecNumber evidence="2 5">3.2.1.22</ecNumber>
    </recommendedName>
</protein>
<dbReference type="RefSeq" id="WP_099392259.1">
    <property type="nucleotide sequence ID" value="NZ_PDYF01000020.1"/>
</dbReference>
<dbReference type="Pfam" id="PF02065">
    <property type="entry name" value="Melibiase"/>
    <property type="match status" value="1"/>
</dbReference>
<dbReference type="InterPro" id="IPR013780">
    <property type="entry name" value="Glyco_hydro_b"/>
</dbReference>
<dbReference type="PANTHER" id="PTHR43053">
    <property type="entry name" value="GLYCOSIDASE FAMILY 31"/>
    <property type="match status" value="1"/>
</dbReference>
<dbReference type="Proteomes" id="UP000225889">
    <property type="component" value="Unassembled WGS sequence"/>
</dbReference>
<feature type="binding site" evidence="7">
    <location>
        <begin position="475"/>
        <end position="479"/>
    </location>
    <ligand>
        <name>substrate</name>
    </ligand>
</feature>
<evidence type="ECO:0000256" key="6">
    <source>
        <dbReference type="PIRSR" id="PIRSR005536-1"/>
    </source>
</evidence>
<dbReference type="Pfam" id="PF16875">
    <property type="entry name" value="Glyco_hydro_36N"/>
    <property type="match status" value="1"/>
</dbReference>
<feature type="active site" description="Nucleophile" evidence="6">
    <location>
        <position position="477"/>
    </location>
</feature>
<evidence type="ECO:0000256" key="3">
    <source>
        <dbReference type="ARBA" id="ARBA00022801"/>
    </source>
</evidence>
<feature type="binding site" evidence="7">
    <location>
        <position position="197"/>
    </location>
    <ligand>
        <name>substrate</name>
    </ligand>
</feature>
<feature type="binding site" evidence="7">
    <location>
        <begin position="364"/>
        <end position="365"/>
    </location>
    <ligand>
        <name>substrate</name>
    </ligand>
</feature>
<evidence type="ECO:0000256" key="5">
    <source>
        <dbReference type="PIRNR" id="PIRNR005536"/>
    </source>
</evidence>
<dbReference type="GO" id="GO:0004557">
    <property type="term" value="F:alpha-galactosidase activity"/>
    <property type="evidence" value="ECO:0007669"/>
    <property type="project" value="UniProtKB-UniRule"/>
</dbReference>
<sequence>MIKADGKYFFLNTKNTTYAFKVMETGQLEHLYYGSLNDAEDGENLSEKRAFAPGNTVLYDNAHPEMTLEDVRLETSAIGKGDFREPMIEAICADGSTSLDFIYDSFETFSGKKEFKTMPGSYGVEGDVETLNVKMVDANNGFTLILSYYVYADCDVISRSAKFINTSSEKVKLTRMLSMLMDFDHAGMKITSFHGKWTSEMNKSDTILSAGKFVNSSFTGTSSNRSNPFFMVSDSDATETSGSVYGYNLIYSGNHYGAVEVSPWEKTRVAYGINPRNFSWTLEPSEKFEAPEAVMTYSAAGYRQMSLNMHEFVREHITRGNWKKKERPILINSWEAAYFDFTESSLLKLAKAAKKVGIELFVMDDGWFGERNDDKRGLGDWDIVNKKKLPSGLEGMAKKINDLGLIFGLWVEPEMINVDSELYKKHPEWAIDIPGKNHSEGRNQRILDLCNPEVVDYLIDVMSSVFSTPGLSYVKWDMNRNFSDYYSKYLPVEKQQEVSHRYVLGLYRLLKTLTERFPELLIEGCASGGNRFDLGVLCYYPQIWASDNTDAVSRLDIQNGYSYGYPQSTYTAHVSSCPNHQTLRITPMESRFAVASFGVLGYELNLNDAKSEDVASVEAQIELYKQYRKTLQFGDFYRLKSGNICEWSIVSRDKSQAVTMVMQREVQPNNPYLRIEQAGLDENAKYHFYGRKLEYNLKGFGDLVNTVAPIHIKQDGILHNVVAKFVKMPGETEDIKASGATLNNAGVKLAQSFIGTGYDDRVRYFPDFGARLYFTEKIDITE</sequence>
<reference evidence="10 11" key="1">
    <citation type="submission" date="2017-10" db="EMBL/GenBank/DDBJ databases">
        <title>Resolving the taxonomy of Roseburia spp., Eubacterium rectale and Agathobacter spp. through phylogenomic analysis.</title>
        <authorList>
            <person name="Sheridan P.O."/>
            <person name="Walker A.W."/>
            <person name="Duncan S.H."/>
            <person name="Scott K.P."/>
            <person name="Toole P.W.O."/>
            <person name="Luis P."/>
            <person name="Flint H.J."/>
        </authorList>
    </citation>
    <scope>NUCLEOTIDE SEQUENCE [LARGE SCALE GENOMIC DNA]</scope>
    <source>
        <strain evidence="10 11">JK626</strain>
    </source>
</reference>
<evidence type="ECO:0000256" key="2">
    <source>
        <dbReference type="ARBA" id="ARBA00012755"/>
    </source>
</evidence>
<accession>A0A2G3DTZ7</accession>
<dbReference type="InterPro" id="IPR031704">
    <property type="entry name" value="Glyco_hydro_36_N"/>
</dbReference>
<evidence type="ECO:0000313" key="11">
    <source>
        <dbReference type="Proteomes" id="UP000225889"/>
    </source>
</evidence>
<comment type="catalytic activity">
    <reaction evidence="1 5">
        <text>Hydrolysis of terminal, non-reducing alpha-D-galactose residues in alpha-D-galactosides, including galactose oligosaccharides, galactomannans and galactolipids.</text>
        <dbReference type="EC" id="3.2.1.22"/>
    </reaction>
</comment>
<dbReference type="Gene3D" id="2.60.40.1180">
    <property type="entry name" value="Golgi alpha-mannosidase II"/>
    <property type="match status" value="1"/>
</dbReference>
<name>A0A2G3DTZ7_9FIRM</name>
<dbReference type="PROSITE" id="PS00512">
    <property type="entry name" value="ALPHA_GALACTOSIDASE"/>
    <property type="match status" value="1"/>
</dbReference>
<dbReference type="InterPro" id="IPR013785">
    <property type="entry name" value="Aldolase_TIM"/>
</dbReference>
<evidence type="ECO:0000259" key="8">
    <source>
        <dbReference type="Pfam" id="PF16874"/>
    </source>
</evidence>
<dbReference type="Gene3D" id="2.70.98.60">
    <property type="entry name" value="alpha-galactosidase from lactobacil brevis"/>
    <property type="match status" value="1"/>
</dbReference>
<organism evidence="10 11">
    <name type="scientific">Pseudobutyrivibrio ruminis</name>
    <dbReference type="NCBI Taxonomy" id="46206"/>
    <lineage>
        <taxon>Bacteria</taxon>
        <taxon>Bacillati</taxon>
        <taxon>Bacillota</taxon>
        <taxon>Clostridia</taxon>
        <taxon>Lachnospirales</taxon>
        <taxon>Lachnospiraceae</taxon>
        <taxon>Pseudobutyrivibrio</taxon>
    </lineage>
</organism>
<dbReference type="SUPFAM" id="SSF51445">
    <property type="entry name" value="(Trans)glycosidases"/>
    <property type="match status" value="1"/>
</dbReference>
<feature type="domain" description="Glycosyl hydrolase family 36 C-terminal" evidence="8">
    <location>
        <begin position="645"/>
        <end position="773"/>
    </location>
</feature>
<feature type="binding site" evidence="7">
    <location>
        <position position="547"/>
    </location>
    <ligand>
        <name>substrate</name>
    </ligand>
</feature>
<dbReference type="PIRSF" id="PIRSF005536">
    <property type="entry name" value="Agal"/>
    <property type="match status" value="1"/>
</dbReference>
<evidence type="ECO:0000313" key="10">
    <source>
        <dbReference type="EMBL" id="PHU34492.1"/>
    </source>
</evidence>
<dbReference type="InterPro" id="IPR050985">
    <property type="entry name" value="Alpha-glycosidase_related"/>
</dbReference>
<dbReference type="AlphaFoldDB" id="A0A2G3DTZ7"/>
<comment type="similarity">
    <text evidence="5">Belongs to the glycosyl hydrolase.</text>
</comment>
<reference evidence="10 11" key="2">
    <citation type="submission" date="2017-10" db="EMBL/GenBank/DDBJ databases">
        <authorList>
            <person name="Banno H."/>
            <person name="Chua N.-H."/>
        </authorList>
    </citation>
    <scope>NUCLEOTIDE SEQUENCE [LARGE SCALE GENOMIC DNA]</scope>
    <source>
        <strain evidence="10 11">JK626</strain>
    </source>
</reference>
<feature type="domain" description="Glycosyl hydrolase family 36 N-terminal" evidence="9">
    <location>
        <begin position="26"/>
        <end position="283"/>
    </location>
</feature>
<comment type="caution">
    <text evidence="10">The sequence shown here is derived from an EMBL/GenBank/DDBJ whole genome shotgun (WGS) entry which is preliminary data.</text>
</comment>
<evidence type="ECO:0000259" key="9">
    <source>
        <dbReference type="Pfam" id="PF16875"/>
    </source>
</evidence>
<dbReference type="InterPro" id="IPR000111">
    <property type="entry name" value="Glyco_hydro_27/36_CS"/>
</dbReference>
<dbReference type="GO" id="GO:0016052">
    <property type="term" value="P:carbohydrate catabolic process"/>
    <property type="evidence" value="ECO:0007669"/>
    <property type="project" value="InterPro"/>
</dbReference>
<dbReference type="EC" id="3.2.1.22" evidence="2 5"/>
<evidence type="ECO:0000256" key="1">
    <source>
        <dbReference type="ARBA" id="ARBA00001255"/>
    </source>
</evidence>
<keyword evidence="4 5" id="KW-0326">Glycosidase</keyword>
<gene>
    <name evidence="10" type="ORF">CSX01_09890</name>
</gene>
<keyword evidence="3 5" id="KW-0378">Hydrolase</keyword>
<dbReference type="Pfam" id="PF16874">
    <property type="entry name" value="Glyco_hydro_36C"/>
    <property type="match status" value="1"/>
</dbReference>
<dbReference type="InterPro" id="IPR031705">
    <property type="entry name" value="Glyco_hydro_36_C"/>
</dbReference>
<feature type="binding site" evidence="7">
    <location>
        <position position="442"/>
    </location>
    <ligand>
        <name>substrate</name>
    </ligand>
</feature>
<dbReference type="FunFam" id="3.20.20.70:FF:000118">
    <property type="entry name" value="Alpha-galactosidase"/>
    <property type="match status" value="1"/>
</dbReference>
<feature type="binding site" evidence="7">
    <location>
        <position position="525"/>
    </location>
    <ligand>
        <name>substrate</name>
    </ligand>
</feature>
<evidence type="ECO:0000256" key="4">
    <source>
        <dbReference type="ARBA" id="ARBA00023295"/>
    </source>
</evidence>
<dbReference type="InterPro" id="IPR038417">
    <property type="entry name" value="Alpga-gal_N_sf"/>
</dbReference>
<dbReference type="Gene3D" id="3.20.20.70">
    <property type="entry name" value="Aldolase class I"/>
    <property type="match status" value="1"/>
</dbReference>
<dbReference type="InterPro" id="IPR002252">
    <property type="entry name" value="Glyco_hydro_36"/>
</dbReference>
<feature type="active site" description="Proton donor" evidence="6">
    <location>
        <position position="547"/>
    </location>
</feature>
<dbReference type="CDD" id="cd14791">
    <property type="entry name" value="GH36"/>
    <property type="match status" value="1"/>
</dbReference>
<proteinExistence type="inferred from homology"/>
<dbReference type="EMBL" id="PDYF01000020">
    <property type="protein sequence ID" value="PHU34492.1"/>
    <property type="molecule type" value="Genomic_DNA"/>
</dbReference>
<dbReference type="PANTHER" id="PTHR43053:SF3">
    <property type="entry name" value="ALPHA-GALACTOSIDASE C-RELATED"/>
    <property type="match status" value="1"/>
</dbReference>
<evidence type="ECO:0000256" key="7">
    <source>
        <dbReference type="PIRSR" id="PIRSR005536-2"/>
    </source>
</evidence>
<dbReference type="InterPro" id="IPR017853">
    <property type="entry name" value="GH"/>
</dbReference>